<dbReference type="EMBL" id="JAATJA010000001">
    <property type="protein sequence ID" value="NJB67812.1"/>
    <property type="molecule type" value="Genomic_DNA"/>
</dbReference>
<accession>A0A846QMW7</accession>
<dbReference type="PANTHER" id="PTHR46663:SF4">
    <property type="entry name" value="DIGUANYLATE CYCLASE DGCT-RELATED"/>
    <property type="match status" value="1"/>
</dbReference>
<dbReference type="SMART" id="SM00086">
    <property type="entry name" value="PAC"/>
    <property type="match status" value="4"/>
</dbReference>
<keyword evidence="1" id="KW-1133">Transmembrane helix</keyword>
<dbReference type="NCBIfam" id="TIGR00254">
    <property type="entry name" value="GGDEF"/>
    <property type="match status" value="1"/>
</dbReference>
<feature type="transmembrane region" description="Helical" evidence="1">
    <location>
        <begin position="528"/>
        <end position="550"/>
    </location>
</feature>
<dbReference type="InterPro" id="IPR052163">
    <property type="entry name" value="DGC-Regulatory_Protein"/>
</dbReference>
<evidence type="ECO:0000259" key="4">
    <source>
        <dbReference type="PROSITE" id="PS50113"/>
    </source>
</evidence>
<evidence type="ECO:0000256" key="2">
    <source>
        <dbReference type="SAM" id="SignalP"/>
    </source>
</evidence>
<feature type="domain" description="PAC" evidence="4">
    <location>
        <begin position="641"/>
        <end position="689"/>
    </location>
</feature>
<gene>
    <name evidence="6" type="ORF">GGQ74_001452</name>
</gene>
<feature type="signal peptide" evidence="2">
    <location>
        <begin position="1"/>
        <end position="32"/>
    </location>
</feature>
<dbReference type="InterPro" id="IPR013655">
    <property type="entry name" value="PAS_fold_3"/>
</dbReference>
<dbReference type="CDD" id="cd01949">
    <property type="entry name" value="GGDEF"/>
    <property type="match status" value="1"/>
</dbReference>
<evidence type="ECO:0000259" key="3">
    <source>
        <dbReference type="PROSITE" id="PS50112"/>
    </source>
</evidence>
<dbReference type="FunFam" id="3.30.70.270:FF:000001">
    <property type="entry name" value="Diguanylate cyclase domain protein"/>
    <property type="match status" value="1"/>
</dbReference>
<dbReference type="Gene3D" id="3.30.70.270">
    <property type="match status" value="1"/>
</dbReference>
<feature type="chain" id="PRO_5032976337" evidence="2">
    <location>
        <begin position="33"/>
        <end position="1107"/>
    </location>
</feature>
<dbReference type="InterPro" id="IPR029787">
    <property type="entry name" value="Nucleotide_cyclase"/>
</dbReference>
<evidence type="ECO:0000256" key="1">
    <source>
        <dbReference type="SAM" id="Phobius"/>
    </source>
</evidence>
<dbReference type="Gene3D" id="3.30.450.20">
    <property type="entry name" value="PAS domain"/>
    <property type="match status" value="3"/>
</dbReference>
<proteinExistence type="predicted"/>
<protein>
    <submittedName>
        <fullName evidence="6">Diguanylate cyclase (GGDEF)-like protein/PAS domain S-box-containing protein</fullName>
    </submittedName>
</protein>
<dbReference type="Pfam" id="PF08447">
    <property type="entry name" value="PAS_3"/>
    <property type="match status" value="1"/>
</dbReference>
<name>A0A846QMW7_9BACT</name>
<dbReference type="PROSITE" id="PS50113">
    <property type="entry name" value="PAC"/>
    <property type="match status" value="3"/>
</dbReference>
<keyword evidence="7" id="KW-1185">Reference proteome</keyword>
<dbReference type="InterPro" id="IPR000014">
    <property type="entry name" value="PAS"/>
</dbReference>
<dbReference type="Pfam" id="PF13188">
    <property type="entry name" value="PAS_8"/>
    <property type="match status" value="2"/>
</dbReference>
<dbReference type="SMART" id="SM00091">
    <property type="entry name" value="PAS"/>
    <property type="match status" value="3"/>
</dbReference>
<dbReference type="InterPro" id="IPR001610">
    <property type="entry name" value="PAC"/>
</dbReference>
<evidence type="ECO:0000313" key="6">
    <source>
        <dbReference type="EMBL" id="NJB67812.1"/>
    </source>
</evidence>
<dbReference type="SUPFAM" id="SSF53850">
    <property type="entry name" value="Periplasmic binding protein-like II"/>
    <property type="match status" value="2"/>
</dbReference>
<dbReference type="SMART" id="SM00062">
    <property type="entry name" value="PBPb"/>
    <property type="match status" value="1"/>
</dbReference>
<dbReference type="Pfam" id="PF00990">
    <property type="entry name" value="GGDEF"/>
    <property type="match status" value="1"/>
</dbReference>
<dbReference type="Proteomes" id="UP000580856">
    <property type="component" value="Unassembled WGS sequence"/>
</dbReference>
<organism evidence="6 7">
    <name type="scientific">Desulfobaculum xiamenense</name>
    <dbReference type="NCBI Taxonomy" id="995050"/>
    <lineage>
        <taxon>Bacteria</taxon>
        <taxon>Pseudomonadati</taxon>
        <taxon>Thermodesulfobacteriota</taxon>
        <taxon>Desulfovibrionia</taxon>
        <taxon>Desulfovibrionales</taxon>
        <taxon>Desulfovibrionaceae</taxon>
        <taxon>Desulfobaculum</taxon>
    </lineage>
</organism>
<dbReference type="Pfam" id="PF00497">
    <property type="entry name" value="SBP_bac_3"/>
    <property type="match status" value="2"/>
</dbReference>
<dbReference type="PROSITE" id="PS50112">
    <property type="entry name" value="PAS"/>
    <property type="match status" value="2"/>
</dbReference>
<dbReference type="InterPro" id="IPR043128">
    <property type="entry name" value="Rev_trsase/Diguanyl_cyclase"/>
</dbReference>
<feature type="domain" description="PAC" evidence="4">
    <location>
        <begin position="887"/>
        <end position="940"/>
    </location>
</feature>
<dbReference type="SUPFAM" id="SSF55785">
    <property type="entry name" value="PYP-like sensor domain (PAS domain)"/>
    <property type="match status" value="3"/>
</dbReference>
<dbReference type="GO" id="GO:0003824">
    <property type="term" value="F:catalytic activity"/>
    <property type="evidence" value="ECO:0007669"/>
    <property type="project" value="UniProtKB-ARBA"/>
</dbReference>
<dbReference type="RefSeq" id="WP_167940832.1">
    <property type="nucleotide sequence ID" value="NZ_JAATJA010000001.1"/>
</dbReference>
<dbReference type="Gene3D" id="3.40.190.10">
    <property type="entry name" value="Periplasmic binding protein-like II"/>
    <property type="match status" value="4"/>
</dbReference>
<dbReference type="SMART" id="SM00267">
    <property type="entry name" value="GGDEF"/>
    <property type="match status" value="1"/>
</dbReference>
<reference evidence="6 7" key="1">
    <citation type="submission" date="2020-03" db="EMBL/GenBank/DDBJ databases">
        <title>Genomic Encyclopedia of Type Strains, Phase IV (KMG-IV): sequencing the most valuable type-strain genomes for metagenomic binning, comparative biology and taxonomic classification.</title>
        <authorList>
            <person name="Goeker M."/>
        </authorList>
    </citation>
    <scope>NUCLEOTIDE SEQUENCE [LARGE SCALE GENOMIC DNA]</scope>
    <source>
        <strain evidence="6 7">DSM 24233</strain>
    </source>
</reference>
<feature type="domain" description="PAC" evidence="4">
    <location>
        <begin position="759"/>
        <end position="809"/>
    </location>
</feature>
<keyword evidence="1" id="KW-0472">Membrane</keyword>
<feature type="domain" description="PAS" evidence="3">
    <location>
        <begin position="690"/>
        <end position="731"/>
    </location>
</feature>
<dbReference type="CDD" id="cd01007">
    <property type="entry name" value="PBP2_BvgS_HisK_like"/>
    <property type="match status" value="1"/>
</dbReference>
<dbReference type="PROSITE" id="PS50887">
    <property type="entry name" value="GGDEF"/>
    <property type="match status" value="1"/>
</dbReference>
<feature type="domain" description="PAS" evidence="3">
    <location>
        <begin position="567"/>
        <end position="637"/>
    </location>
</feature>
<comment type="caution">
    <text evidence="6">The sequence shown here is derived from an EMBL/GenBank/DDBJ whole genome shotgun (WGS) entry which is preliminary data.</text>
</comment>
<dbReference type="InterPro" id="IPR001638">
    <property type="entry name" value="Solute-binding_3/MltF_N"/>
</dbReference>
<sequence>MFPIILNCCARRMLAIAVIVCALLAVVEHARADILDHSGADATDTVVVRSVELPRYMELSGGAPSGFAAELCREIASRSGDEVRFELGTWRQALHCAEADALCAAIPVAQLPGREARFKWVGPISYERTWLFAAQDSNIKLRTLSDARRMSGIAVVHGSSHEHILVEAGFANVVSYASLRQCIDALGEGRVQLMVCDESMVRGLASAAGYGPDAFKPAFLLRENPTYIAFSRDTPDFVVERWQIELGNIKRDGTYARLMETWFPESEAGQTGSGVFSRIVLSDAEKAWLERHRTVRVVVDPDYPPFDFKAPDGRHQGVASDYLAIISGMTGLRFELVEASTWPEALTAIRSGQADLIPAMIRTLDRRRHFEFTDPFLRFPIVVFTRTEHLFCTGLDDFGKETIATVKGYYLQENLRRDYPDIRIAAYDSVRAALRAVSSGEAEAFVGNLAVASFIVRQEGLTNLKVACRVSNAPEALCMGVRPDWPELAGIIDKVLEAVPMQQRTAVYDRWVALPVDSGPDLSRLRKWGLSVGVPLVALFAVMLLVNWRLRREVRERRRAEAGLADSERRYRDLFDNAQVGMFQSHSGSGEVLRANRCAVQMFGYDDSSCFEAEFHFLESFVDHDDLARLRERLDEAGHVANFTTRMRRRDGAVIWVRTSLRRDRQSGVVTGVVDDVTSRRQMEHKLRESEELHRSVVENSNDGIAIVDENLRLVFFNRRARELFGFSAESPVMADFSRAFLEVDRLRVMREGIGCASGTCQARMHGADGRPLDVEISSSGIVYEGRPAALAVIRDITSRKRAEMALRESEERLALALDSADYGLWEIWPQTGRLELPVRMFCENFGYESQDVPLTMEDTLSHVHPEDARTLREALRAFVSGELDQLSTEFRLRDRSGQWRWLNVAGRIVERGASGEVARIIGLCTDVTARRAAEERLRELAVTDGLTTLFTRRHFMELAEREVRRARRGGTTVALLMMDADNFKSINDTHGHAVGDAVLRGLARAGSAVVREVDIFGRIGGEEFAIVLPDTEMERACAVAERLRAAIGGLSVPLPDGRGAIRFTVSIGVAVADGEESLEGLFAAADEALYRAKSEGRDRVAVARRD</sequence>
<evidence type="ECO:0000259" key="5">
    <source>
        <dbReference type="PROSITE" id="PS50887"/>
    </source>
</evidence>
<keyword evidence="1" id="KW-0812">Transmembrane</keyword>
<dbReference type="AlphaFoldDB" id="A0A846QMW7"/>
<feature type="domain" description="GGDEF" evidence="5">
    <location>
        <begin position="972"/>
        <end position="1106"/>
    </location>
</feature>
<evidence type="ECO:0000313" key="7">
    <source>
        <dbReference type="Proteomes" id="UP000580856"/>
    </source>
</evidence>
<dbReference type="SUPFAM" id="SSF55073">
    <property type="entry name" value="Nucleotide cyclase"/>
    <property type="match status" value="1"/>
</dbReference>
<dbReference type="NCBIfam" id="TIGR00229">
    <property type="entry name" value="sensory_box"/>
    <property type="match status" value="3"/>
</dbReference>
<dbReference type="InterPro" id="IPR000700">
    <property type="entry name" value="PAS-assoc_C"/>
</dbReference>
<dbReference type="InterPro" id="IPR000160">
    <property type="entry name" value="GGDEF_dom"/>
</dbReference>
<dbReference type="CDD" id="cd00130">
    <property type="entry name" value="PAS"/>
    <property type="match status" value="3"/>
</dbReference>
<dbReference type="PANTHER" id="PTHR46663">
    <property type="entry name" value="DIGUANYLATE CYCLASE DGCT-RELATED"/>
    <property type="match status" value="1"/>
</dbReference>
<dbReference type="InterPro" id="IPR035965">
    <property type="entry name" value="PAS-like_dom_sf"/>
</dbReference>
<keyword evidence="2" id="KW-0732">Signal</keyword>